<gene>
    <name evidence="2" type="ORF">HAX54_010467</name>
</gene>
<dbReference type="EMBL" id="JACEIK010015795">
    <property type="protein sequence ID" value="MCE3217125.1"/>
    <property type="molecule type" value="Genomic_DNA"/>
</dbReference>
<protein>
    <submittedName>
        <fullName evidence="2">Uncharacterized protein</fullName>
    </submittedName>
</protein>
<keyword evidence="3" id="KW-1185">Reference proteome</keyword>
<comment type="caution">
    <text evidence="2">The sequence shown here is derived from an EMBL/GenBank/DDBJ whole genome shotgun (WGS) entry which is preliminary data.</text>
</comment>
<feature type="region of interest" description="Disordered" evidence="1">
    <location>
        <begin position="79"/>
        <end position="116"/>
    </location>
</feature>
<accession>A0ABS8WYP7</accession>
<evidence type="ECO:0000313" key="3">
    <source>
        <dbReference type="Proteomes" id="UP000823775"/>
    </source>
</evidence>
<dbReference type="Proteomes" id="UP000823775">
    <property type="component" value="Unassembled WGS sequence"/>
</dbReference>
<proteinExistence type="predicted"/>
<feature type="non-terminal residue" evidence="2">
    <location>
        <position position="1"/>
    </location>
</feature>
<reference evidence="2 3" key="1">
    <citation type="journal article" date="2021" name="BMC Genomics">
        <title>Datura genome reveals duplications of psychoactive alkaloid biosynthetic genes and high mutation rate following tissue culture.</title>
        <authorList>
            <person name="Rajewski A."/>
            <person name="Carter-House D."/>
            <person name="Stajich J."/>
            <person name="Litt A."/>
        </authorList>
    </citation>
    <scope>NUCLEOTIDE SEQUENCE [LARGE SCALE GENOMIC DNA]</scope>
    <source>
        <strain evidence="2">AR-01</strain>
    </source>
</reference>
<feature type="compositionally biased region" description="Basic and acidic residues" evidence="1">
    <location>
        <begin position="86"/>
        <end position="97"/>
    </location>
</feature>
<evidence type="ECO:0000313" key="2">
    <source>
        <dbReference type="EMBL" id="MCE3217125.1"/>
    </source>
</evidence>
<organism evidence="2 3">
    <name type="scientific">Datura stramonium</name>
    <name type="common">Jimsonweed</name>
    <name type="synonym">Common thornapple</name>
    <dbReference type="NCBI Taxonomy" id="4076"/>
    <lineage>
        <taxon>Eukaryota</taxon>
        <taxon>Viridiplantae</taxon>
        <taxon>Streptophyta</taxon>
        <taxon>Embryophyta</taxon>
        <taxon>Tracheophyta</taxon>
        <taxon>Spermatophyta</taxon>
        <taxon>Magnoliopsida</taxon>
        <taxon>eudicotyledons</taxon>
        <taxon>Gunneridae</taxon>
        <taxon>Pentapetalae</taxon>
        <taxon>asterids</taxon>
        <taxon>lamiids</taxon>
        <taxon>Solanales</taxon>
        <taxon>Solanaceae</taxon>
        <taxon>Solanoideae</taxon>
        <taxon>Datureae</taxon>
        <taxon>Datura</taxon>
    </lineage>
</organism>
<sequence>LLCWYYNTRDSCLPGKGRLCLNLWIAPRIEETLRIFSTIVVRACLVGLGFAEPVMASGVDKVGIMTDRVMLPPNLGWGRRRGQYRPKGDGELGREDPNTASVNMMPEGNNRHNQSDEPLKQCLETRWREERAAKAQNKRTRTAGSFEGDVHTRRDSGSQSHLRTIRTEGASIVQIPSTKFHQTTIKALTPSTGQSNRTTTSFALIVIRLIPASVGERSACSDTIVMGHYKRDCSCNHKGPVDINIQARCTNKLCRLCR</sequence>
<feature type="region of interest" description="Disordered" evidence="1">
    <location>
        <begin position="132"/>
        <end position="162"/>
    </location>
</feature>
<evidence type="ECO:0000256" key="1">
    <source>
        <dbReference type="SAM" id="MobiDB-lite"/>
    </source>
</evidence>
<name>A0ABS8WYP7_DATST</name>